<gene>
    <name evidence="2" type="ORF">K505DRAFT_66463</name>
</gene>
<evidence type="ECO:0000313" key="2">
    <source>
        <dbReference type="EMBL" id="KAF2791398.1"/>
    </source>
</evidence>
<feature type="region of interest" description="Disordered" evidence="1">
    <location>
        <begin position="112"/>
        <end position="151"/>
    </location>
</feature>
<name>A0A6A6X5A5_9PLEO</name>
<accession>A0A6A6X5A5</accession>
<protein>
    <submittedName>
        <fullName evidence="2">Uncharacterized protein</fullName>
    </submittedName>
</protein>
<reference evidence="2" key="1">
    <citation type="journal article" date="2020" name="Stud. Mycol.">
        <title>101 Dothideomycetes genomes: a test case for predicting lifestyles and emergence of pathogens.</title>
        <authorList>
            <person name="Haridas S."/>
            <person name="Albert R."/>
            <person name="Binder M."/>
            <person name="Bloem J."/>
            <person name="Labutti K."/>
            <person name="Salamov A."/>
            <person name="Andreopoulos B."/>
            <person name="Baker S."/>
            <person name="Barry K."/>
            <person name="Bills G."/>
            <person name="Bluhm B."/>
            <person name="Cannon C."/>
            <person name="Castanera R."/>
            <person name="Culley D."/>
            <person name="Daum C."/>
            <person name="Ezra D."/>
            <person name="Gonzalez J."/>
            <person name="Henrissat B."/>
            <person name="Kuo A."/>
            <person name="Liang C."/>
            <person name="Lipzen A."/>
            <person name="Lutzoni F."/>
            <person name="Magnuson J."/>
            <person name="Mondo S."/>
            <person name="Nolan M."/>
            <person name="Ohm R."/>
            <person name="Pangilinan J."/>
            <person name="Park H.-J."/>
            <person name="Ramirez L."/>
            <person name="Alfaro M."/>
            <person name="Sun H."/>
            <person name="Tritt A."/>
            <person name="Yoshinaga Y."/>
            <person name="Zwiers L.-H."/>
            <person name="Turgeon B."/>
            <person name="Goodwin S."/>
            <person name="Spatafora J."/>
            <person name="Crous P."/>
            <person name="Grigoriev I."/>
        </authorList>
    </citation>
    <scope>NUCLEOTIDE SEQUENCE</scope>
    <source>
        <strain evidence="2">CBS 109.77</strain>
    </source>
</reference>
<keyword evidence="3" id="KW-1185">Reference proteome</keyword>
<sequence length="237" mass="24687">MEGDGGRCRAMQDDAGRCRASSSAGTRTGEWSSPALVKLGGSLGQSQLREPSGAAGIATAPRPTWASSAASEQDSRRRQQHASAHSGQSSTRAVVSSPSRCCAGCASLPFPPSPPSPPPSCTTAVHSLVSDRHPPSSREGADRCRPRSTPSFLCHRGRRSEARRLPALPALLAGGCWRTMASLARTWHHPVAQPSSAQSPPAGQGDVCHFASTAACITNIAPPRPPVLMRQSVAACR</sequence>
<evidence type="ECO:0000256" key="1">
    <source>
        <dbReference type="SAM" id="MobiDB-lite"/>
    </source>
</evidence>
<proteinExistence type="predicted"/>
<feature type="compositionally biased region" description="Polar residues" evidence="1">
    <location>
        <begin position="20"/>
        <end position="31"/>
    </location>
</feature>
<feature type="region of interest" description="Disordered" evidence="1">
    <location>
        <begin position="1"/>
        <end position="93"/>
    </location>
</feature>
<dbReference type="AlphaFoldDB" id="A0A6A6X5A5"/>
<organism evidence="2 3">
    <name type="scientific">Melanomma pulvis-pyrius CBS 109.77</name>
    <dbReference type="NCBI Taxonomy" id="1314802"/>
    <lineage>
        <taxon>Eukaryota</taxon>
        <taxon>Fungi</taxon>
        <taxon>Dikarya</taxon>
        <taxon>Ascomycota</taxon>
        <taxon>Pezizomycotina</taxon>
        <taxon>Dothideomycetes</taxon>
        <taxon>Pleosporomycetidae</taxon>
        <taxon>Pleosporales</taxon>
        <taxon>Melanommataceae</taxon>
        <taxon>Melanomma</taxon>
    </lineage>
</organism>
<feature type="compositionally biased region" description="Basic and acidic residues" evidence="1">
    <location>
        <begin position="129"/>
        <end position="145"/>
    </location>
</feature>
<feature type="compositionally biased region" description="Low complexity" evidence="1">
    <location>
        <begin position="81"/>
        <end position="90"/>
    </location>
</feature>
<evidence type="ECO:0000313" key="3">
    <source>
        <dbReference type="Proteomes" id="UP000799757"/>
    </source>
</evidence>
<dbReference type="EMBL" id="MU002021">
    <property type="protein sequence ID" value="KAF2791398.1"/>
    <property type="molecule type" value="Genomic_DNA"/>
</dbReference>
<feature type="compositionally biased region" description="Basic and acidic residues" evidence="1">
    <location>
        <begin position="1"/>
        <end position="17"/>
    </location>
</feature>
<dbReference type="Proteomes" id="UP000799757">
    <property type="component" value="Unassembled WGS sequence"/>
</dbReference>